<dbReference type="RefSeq" id="WP_097017448.1">
    <property type="nucleotide sequence ID" value="NZ_OBDZ01000008.1"/>
</dbReference>
<protein>
    <submittedName>
        <fullName evidence="7">O-antigen ligase</fullName>
    </submittedName>
</protein>
<dbReference type="GO" id="GO:0016020">
    <property type="term" value="C:membrane"/>
    <property type="evidence" value="ECO:0007669"/>
    <property type="project" value="UniProtKB-SubCell"/>
</dbReference>
<dbReference type="PANTHER" id="PTHR37422">
    <property type="entry name" value="TEICHURONIC ACID BIOSYNTHESIS PROTEIN TUAE"/>
    <property type="match status" value="1"/>
</dbReference>
<keyword evidence="2 5" id="KW-0812">Transmembrane</keyword>
<keyword evidence="7" id="KW-0436">Ligase</keyword>
<organism evidence="7 8">
    <name type="scientific">Orenia metallireducens</name>
    <dbReference type="NCBI Taxonomy" id="1413210"/>
    <lineage>
        <taxon>Bacteria</taxon>
        <taxon>Bacillati</taxon>
        <taxon>Bacillota</taxon>
        <taxon>Clostridia</taxon>
        <taxon>Halanaerobiales</taxon>
        <taxon>Halobacteroidaceae</taxon>
        <taxon>Orenia</taxon>
    </lineage>
</organism>
<feature type="domain" description="O-antigen ligase-related" evidence="6">
    <location>
        <begin position="175"/>
        <end position="316"/>
    </location>
</feature>
<dbReference type="AlphaFoldDB" id="A0A285GLP0"/>
<feature type="transmembrane region" description="Helical" evidence="5">
    <location>
        <begin position="210"/>
        <end position="229"/>
    </location>
</feature>
<dbReference type="Pfam" id="PF04932">
    <property type="entry name" value="Wzy_C"/>
    <property type="match status" value="1"/>
</dbReference>
<feature type="transmembrane region" description="Helical" evidence="5">
    <location>
        <begin position="6"/>
        <end position="38"/>
    </location>
</feature>
<feature type="transmembrane region" description="Helical" evidence="5">
    <location>
        <begin position="366"/>
        <end position="382"/>
    </location>
</feature>
<feature type="transmembrane region" description="Helical" evidence="5">
    <location>
        <begin position="135"/>
        <end position="159"/>
    </location>
</feature>
<dbReference type="InterPro" id="IPR007016">
    <property type="entry name" value="O-antigen_ligase-rel_domated"/>
</dbReference>
<name>A0A285GLP0_9FIRM</name>
<keyword evidence="4 5" id="KW-0472">Membrane</keyword>
<evidence type="ECO:0000256" key="5">
    <source>
        <dbReference type="SAM" id="Phobius"/>
    </source>
</evidence>
<feature type="transmembrane region" description="Helical" evidence="5">
    <location>
        <begin position="300"/>
        <end position="323"/>
    </location>
</feature>
<dbReference type="InterPro" id="IPR051533">
    <property type="entry name" value="WaaL-like"/>
</dbReference>
<dbReference type="GO" id="GO:0016874">
    <property type="term" value="F:ligase activity"/>
    <property type="evidence" value="ECO:0007669"/>
    <property type="project" value="UniProtKB-KW"/>
</dbReference>
<evidence type="ECO:0000256" key="1">
    <source>
        <dbReference type="ARBA" id="ARBA00004141"/>
    </source>
</evidence>
<evidence type="ECO:0000256" key="3">
    <source>
        <dbReference type="ARBA" id="ARBA00022989"/>
    </source>
</evidence>
<evidence type="ECO:0000256" key="4">
    <source>
        <dbReference type="ARBA" id="ARBA00023136"/>
    </source>
</evidence>
<feature type="transmembrane region" description="Helical" evidence="5">
    <location>
        <begin position="166"/>
        <end position="184"/>
    </location>
</feature>
<dbReference type="OrthoDB" id="9806320at2"/>
<evidence type="ECO:0000259" key="6">
    <source>
        <dbReference type="Pfam" id="PF04932"/>
    </source>
</evidence>
<feature type="transmembrane region" description="Helical" evidence="5">
    <location>
        <begin position="335"/>
        <end position="354"/>
    </location>
</feature>
<dbReference type="EMBL" id="OBDZ01000008">
    <property type="protein sequence ID" value="SNY24487.1"/>
    <property type="molecule type" value="Genomic_DNA"/>
</dbReference>
<sequence>MEKTFNHIIILGFLIYLTGTFISLAIMNLGLGVSLLAWVIKKVINKEVKINQTPYDRYIILFLIALLFSFVDSLNLVNSLDYLQRFLIPIILFYLLVDVNPSLKVIRTLLVILFAAILFSLGQSLLQFYSGVARVHGNIFVMEFASILSFFLLYLISYICWGRISLIPRIILGLLSIIGISSLIFTQTRGVWLAFLASLVLIIFIKNKSYLLYFLILVLIFVAVAPQIIPNQYINRFISIFDFKENKSNVTRLNLWRGALLIYRDHWVNGIGLNNFSEVIIKEPYYQEPMVSTAHAHNNFLQLAAETGTIGLISFILLFGFILKDLYVNYKLERNYNLKLFFLASLGTIISYLAHGLTEYNLEDRFVGRLIWFIIAINLILGQSKENNNQGRG</sequence>
<keyword evidence="8" id="KW-1185">Reference proteome</keyword>
<dbReference type="Proteomes" id="UP000219573">
    <property type="component" value="Unassembled WGS sequence"/>
</dbReference>
<evidence type="ECO:0000313" key="7">
    <source>
        <dbReference type="EMBL" id="SNY24487.1"/>
    </source>
</evidence>
<proteinExistence type="predicted"/>
<dbReference type="PANTHER" id="PTHR37422:SF13">
    <property type="entry name" value="LIPOPOLYSACCHARIDE BIOSYNTHESIS PROTEIN PA4999-RELATED"/>
    <property type="match status" value="1"/>
</dbReference>
<feature type="transmembrane region" description="Helical" evidence="5">
    <location>
        <begin position="109"/>
        <end position="129"/>
    </location>
</feature>
<evidence type="ECO:0000313" key="8">
    <source>
        <dbReference type="Proteomes" id="UP000219573"/>
    </source>
</evidence>
<keyword evidence="3 5" id="KW-1133">Transmembrane helix</keyword>
<gene>
    <name evidence="7" type="ORF">SAMN06265827_108123</name>
</gene>
<feature type="transmembrane region" description="Helical" evidence="5">
    <location>
        <begin position="58"/>
        <end position="76"/>
    </location>
</feature>
<feature type="transmembrane region" description="Helical" evidence="5">
    <location>
        <begin position="82"/>
        <end position="97"/>
    </location>
</feature>
<evidence type="ECO:0000256" key="2">
    <source>
        <dbReference type="ARBA" id="ARBA00022692"/>
    </source>
</evidence>
<accession>A0A285GLP0</accession>
<feature type="transmembrane region" description="Helical" evidence="5">
    <location>
        <begin position="190"/>
        <end position="205"/>
    </location>
</feature>
<comment type="subcellular location">
    <subcellularLocation>
        <location evidence="1">Membrane</location>
        <topology evidence="1">Multi-pass membrane protein</topology>
    </subcellularLocation>
</comment>
<reference evidence="8" key="1">
    <citation type="submission" date="2017-09" db="EMBL/GenBank/DDBJ databases">
        <authorList>
            <person name="Varghese N."/>
            <person name="Submissions S."/>
        </authorList>
    </citation>
    <scope>NUCLEOTIDE SEQUENCE [LARGE SCALE GENOMIC DNA]</scope>
    <source>
        <strain evidence="8">MSL47</strain>
    </source>
</reference>